<evidence type="ECO:0000259" key="3">
    <source>
        <dbReference type="Pfam" id="PF16158"/>
    </source>
</evidence>
<dbReference type="AlphaFoldDB" id="A0A2H0BSM8"/>
<organism evidence="4 5">
    <name type="scientific">Candidatus Uhrbacteria bacterium CG22_combo_CG10-13_8_21_14_all_47_17</name>
    <dbReference type="NCBI Taxonomy" id="1975041"/>
    <lineage>
        <taxon>Bacteria</taxon>
        <taxon>Candidatus Uhriibacteriota</taxon>
    </lineage>
</organism>
<accession>A0A2H0BSM8</accession>
<evidence type="ECO:0008006" key="6">
    <source>
        <dbReference type="Google" id="ProtNLM"/>
    </source>
</evidence>
<dbReference type="Pfam" id="PF08486">
    <property type="entry name" value="SpoIID"/>
    <property type="match status" value="1"/>
</dbReference>
<feature type="region of interest" description="Disordered" evidence="1">
    <location>
        <begin position="193"/>
        <end position="217"/>
    </location>
</feature>
<feature type="compositionally biased region" description="Low complexity" evidence="1">
    <location>
        <begin position="193"/>
        <end position="209"/>
    </location>
</feature>
<dbReference type="InterPro" id="IPR013693">
    <property type="entry name" value="SpoIID/LytB_N"/>
</dbReference>
<feature type="domain" description="Nbr1 FW" evidence="3">
    <location>
        <begin position="69"/>
        <end position="180"/>
    </location>
</feature>
<evidence type="ECO:0000256" key="1">
    <source>
        <dbReference type="SAM" id="MobiDB-lite"/>
    </source>
</evidence>
<feature type="domain" description="Nbr1 FW" evidence="3">
    <location>
        <begin position="233"/>
        <end position="327"/>
    </location>
</feature>
<dbReference type="EMBL" id="PCSZ01000039">
    <property type="protein sequence ID" value="PIP60685.1"/>
    <property type="molecule type" value="Genomic_DNA"/>
</dbReference>
<dbReference type="InterPro" id="IPR013783">
    <property type="entry name" value="Ig-like_fold"/>
</dbReference>
<reference evidence="4 5" key="1">
    <citation type="submission" date="2017-09" db="EMBL/GenBank/DDBJ databases">
        <title>Depth-based differentiation of microbial function through sediment-hosted aquifers and enrichment of novel symbionts in the deep terrestrial subsurface.</title>
        <authorList>
            <person name="Probst A.J."/>
            <person name="Ladd B."/>
            <person name="Jarett J.K."/>
            <person name="Geller-Mcgrath D.E."/>
            <person name="Sieber C.M."/>
            <person name="Emerson J.B."/>
            <person name="Anantharaman K."/>
            <person name="Thomas B.C."/>
            <person name="Malmstrom R."/>
            <person name="Stieglmeier M."/>
            <person name="Klingl A."/>
            <person name="Woyke T."/>
            <person name="Ryan C.M."/>
            <person name="Banfield J.F."/>
        </authorList>
    </citation>
    <scope>NUCLEOTIDE SEQUENCE [LARGE SCALE GENOMIC DNA]</scope>
    <source>
        <strain evidence="4">CG22_combo_CG10-13_8_21_14_all_47_17</strain>
    </source>
</reference>
<dbReference type="Pfam" id="PF16158">
    <property type="entry name" value="N_BRCA1_IG"/>
    <property type="match status" value="2"/>
</dbReference>
<feature type="domain" description="Sporulation stage II protein D amidase enhancer LytB N-terminal" evidence="2">
    <location>
        <begin position="628"/>
        <end position="718"/>
    </location>
</feature>
<dbReference type="Gene3D" id="2.60.40.10">
    <property type="entry name" value="Immunoglobulins"/>
    <property type="match status" value="3"/>
</dbReference>
<comment type="caution">
    <text evidence="4">The sequence shown here is derived from an EMBL/GenBank/DDBJ whole genome shotgun (WGS) entry which is preliminary data.</text>
</comment>
<gene>
    <name evidence="4" type="ORF">COX00_01850</name>
</gene>
<evidence type="ECO:0000313" key="4">
    <source>
        <dbReference type="EMBL" id="PIP60685.1"/>
    </source>
</evidence>
<proteinExistence type="predicted"/>
<name>A0A2H0BSM8_9BACT</name>
<evidence type="ECO:0000259" key="2">
    <source>
        <dbReference type="Pfam" id="PF08486"/>
    </source>
</evidence>
<dbReference type="Proteomes" id="UP000231581">
    <property type="component" value="Unassembled WGS sequence"/>
</dbReference>
<evidence type="ECO:0000313" key="5">
    <source>
        <dbReference type="Proteomes" id="UP000231581"/>
    </source>
</evidence>
<dbReference type="InterPro" id="IPR032350">
    <property type="entry name" value="Nbr1_FW"/>
</dbReference>
<sequence>MVGYSCEALMQIASFFGRKAGKLSLSRFRNTLAVLLIAASFVSLLPKQAFALTRSDFQASATSLTFSRQLKPGATGTVSVGFKNIGSAYWSNSGSYYVSVYHFNPTAHIESDSPFATSNWVTKEQAEKLPVSRVNPGETTQFTFSIKAPSTPGVYHEEYVLVAESIARMSGGRFSFDIVVGDTAAQTSVQTASTVSSSSSSAGSAVASSIPQPKPNSRWSAELVSLGGTQWQLNPDQNVFVIARFKNTGSETWRNSGTSYASVYSTAGTTSERASPFRTALWMSNSHAVKLTETEVKPGQIGSFKIEIRAPNAPGNYNEQFTLAAEDTAWMANGAFSLPIVVPGTPQVAAATQPSSASTATTAATEQALAAASGYKATLLLRSAQSIQVSGNESQQMILGFKNEGAQTWKQFYVKLVGVAGATASLASFRDPSWVDASLPVKVTSDTKMGEIGFVTFNVKGPARVGNYTASFQLYADDQPVDGGWIDIPVTVTSDGVFETSPSVPSSASVANLPDEPMIRVGLFETNDNRMVVRAKYAPVSVILNGVSVCHLAVGQESAVAFNRTTNMYVLSGGPCSSQSAGVFRFHADDDISPMELADFSRPVSWLPGANDNTFRRQLELRYVADTGNVWVINELPMEAYLHGIGETSDLSPLEYQKALLTAARTYAMYHYTHNTKHGGVFHVDARYDQVYRGYGSETRSPKIVQAVDETRGHIVTYNGSLAITPYFSRSDGRTRSWGEVWYGGSNYPWLVSVPVPWDAAKNRTLWGHGVGMSATGALDAANDGWDWQRILRYFYTGIELTQVYK</sequence>
<protein>
    <recommendedName>
        <fullName evidence="6">Sporulation stage II protein D amidase enhancer LytB N-terminal domain-containing protein</fullName>
    </recommendedName>
</protein>